<feature type="compositionally biased region" description="Basic residues" evidence="1">
    <location>
        <begin position="314"/>
        <end position="323"/>
    </location>
</feature>
<feature type="region of interest" description="Disordered" evidence="1">
    <location>
        <begin position="212"/>
        <end position="360"/>
    </location>
</feature>
<organism evidence="2 3">
    <name type="scientific">Fukomys damarensis</name>
    <name type="common">Damaraland mole rat</name>
    <name type="synonym">Cryptomys damarensis</name>
    <dbReference type="NCBI Taxonomy" id="885580"/>
    <lineage>
        <taxon>Eukaryota</taxon>
        <taxon>Metazoa</taxon>
        <taxon>Chordata</taxon>
        <taxon>Craniata</taxon>
        <taxon>Vertebrata</taxon>
        <taxon>Euteleostomi</taxon>
        <taxon>Mammalia</taxon>
        <taxon>Eutheria</taxon>
        <taxon>Euarchontoglires</taxon>
        <taxon>Glires</taxon>
        <taxon>Rodentia</taxon>
        <taxon>Hystricomorpha</taxon>
        <taxon>Bathyergidae</taxon>
        <taxon>Fukomys</taxon>
    </lineage>
</organism>
<dbReference type="Proteomes" id="UP000028990">
    <property type="component" value="Unassembled WGS sequence"/>
</dbReference>
<reference evidence="2 3" key="1">
    <citation type="submission" date="2013-11" db="EMBL/GenBank/DDBJ databases">
        <title>The Damaraland mole rat (Fukomys damarensis) genome and evolution of African mole rats.</title>
        <authorList>
            <person name="Gladyshev V.N."/>
            <person name="Fang X."/>
        </authorList>
    </citation>
    <scope>NUCLEOTIDE SEQUENCE [LARGE SCALE GENOMIC DNA]</scope>
    <source>
        <tissue evidence="2">Liver</tissue>
    </source>
</reference>
<accession>A0A091CY58</accession>
<name>A0A091CY58_FUKDA</name>
<dbReference type="EMBL" id="KN123809">
    <property type="protein sequence ID" value="KFO23183.1"/>
    <property type="molecule type" value="Genomic_DNA"/>
</dbReference>
<keyword evidence="3" id="KW-1185">Reference proteome</keyword>
<protein>
    <submittedName>
        <fullName evidence="2">Uncharacterized protein</fullName>
    </submittedName>
</protein>
<feature type="compositionally biased region" description="Polar residues" evidence="1">
    <location>
        <begin position="301"/>
        <end position="313"/>
    </location>
</feature>
<feature type="compositionally biased region" description="Basic and acidic residues" evidence="1">
    <location>
        <begin position="351"/>
        <end position="360"/>
    </location>
</feature>
<evidence type="ECO:0000313" key="2">
    <source>
        <dbReference type="EMBL" id="KFO23183.1"/>
    </source>
</evidence>
<evidence type="ECO:0000256" key="1">
    <source>
        <dbReference type="SAM" id="MobiDB-lite"/>
    </source>
</evidence>
<sequence>MQSVWLLCVTETSRIPAVTVVVTFCSFSQARCGVGSDVCDPGVTRGGFLCMKKAGEFGSLQALHMLLTFLLGAVRQEVPNPKADRTRRFLSWMKKSAKLGNNVCAISRGPDRRGSPPSDLPVALMIIYLAIQFKTITGSVLRTSETLPHHEEQTAAGVTRDGLLSVKGKLCWRRWVKAAHCHTAPSVHRQGQRTTCGKTVTLTALCAVHSTRRTAPTLEGSPAPADLGVGSGRGANPRPRMGEVRGEDACTTPLESADRIPKAAGTEKAGPRRESEHSQAERVGCGDYIPTPCGAAEGTRPGQQPGSEASSSLHGRRKRRVPRARLPGSSAGTTRRSRQAEDEAPAQRSPLIKENRASDT</sequence>
<gene>
    <name evidence="2" type="ORF">H920_15348</name>
</gene>
<proteinExistence type="predicted"/>
<feature type="compositionally biased region" description="Basic and acidic residues" evidence="1">
    <location>
        <begin position="269"/>
        <end position="280"/>
    </location>
</feature>
<evidence type="ECO:0000313" key="3">
    <source>
        <dbReference type="Proteomes" id="UP000028990"/>
    </source>
</evidence>
<dbReference type="AlphaFoldDB" id="A0A091CY58"/>